<accession>A0ABW5LFQ7</accession>
<sequence>MKKLIFLFAISLSIVVSSCGDDDDGVNQDLLIGSWKLSQEFENGVQITSDPCDLEDVITFKADGTFEDTYFEDNGSGTCVEVTDDINMGAWENTGGNVYSITFDGQTNTEEISFSGNTFSVEYSDTFDGQTTEYRDVYTRI</sequence>
<evidence type="ECO:0000259" key="2">
    <source>
        <dbReference type="Pfam" id="PF13648"/>
    </source>
</evidence>
<feature type="signal peptide" evidence="1">
    <location>
        <begin position="1"/>
        <end position="18"/>
    </location>
</feature>
<keyword evidence="1" id="KW-0732">Signal</keyword>
<dbReference type="RefSeq" id="WP_378293368.1">
    <property type="nucleotide sequence ID" value="NZ_JBHULE010000019.1"/>
</dbReference>
<protein>
    <submittedName>
        <fullName evidence="3">Lipocalin family protein</fullName>
    </submittedName>
</protein>
<organism evidence="3 4">
    <name type="scientific">Aquimarina rubra</name>
    <dbReference type="NCBI Taxonomy" id="1920033"/>
    <lineage>
        <taxon>Bacteria</taxon>
        <taxon>Pseudomonadati</taxon>
        <taxon>Bacteroidota</taxon>
        <taxon>Flavobacteriia</taxon>
        <taxon>Flavobacteriales</taxon>
        <taxon>Flavobacteriaceae</taxon>
        <taxon>Aquimarina</taxon>
    </lineage>
</organism>
<reference evidence="4" key="1">
    <citation type="journal article" date="2019" name="Int. J. Syst. Evol. Microbiol.">
        <title>The Global Catalogue of Microorganisms (GCM) 10K type strain sequencing project: providing services to taxonomists for standard genome sequencing and annotation.</title>
        <authorList>
            <consortium name="The Broad Institute Genomics Platform"/>
            <consortium name="The Broad Institute Genome Sequencing Center for Infectious Disease"/>
            <person name="Wu L."/>
            <person name="Ma J."/>
        </authorList>
    </citation>
    <scope>NUCLEOTIDE SEQUENCE [LARGE SCALE GENOMIC DNA]</scope>
    <source>
        <strain evidence="4">KCTC 52274</strain>
    </source>
</reference>
<dbReference type="Proteomes" id="UP001597319">
    <property type="component" value="Unassembled WGS sequence"/>
</dbReference>
<name>A0ABW5LFQ7_9FLAO</name>
<feature type="chain" id="PRO_5046519568" evidence="1">
    <location>
        <begin position="19"/>
        <end position="141"/>
    </location>
</feature>
<evidence type="ECO:0000313" key="3">
    <source>
        <dbReference type="EMBL" id="MFD2563708.1"/>
    </source>
</evidence>
<dbReference type="InterPro" id="IPR024311">
    <property type="entry name" value="Lipocalin-like"/>
</dbReference>
<proteinExistence type="predicted"/>
<evidence type="ECO:0000256" key="1">
    <source>
        <dbReference type="SAM" id="SignalP"/>
    </source>
</evidence>
<keyword evidence="4" id="KW-1185">Reference proteome</keyword>
<dbReference type="PROSITE" id="PS51257">
    <property type="entry name" value="PROKAR_LIPOPROTEIN"/>
    <property type="match status" value="1"/>
</dbReference>
<gene>
    <name evidence="3" type="ORF">ACFSR1_13590</name>
</gene>
<feature type="domain" description="Lipocalin-like" evidence="2">
    <location>
        <begin position="31"/>
        <end position="120"/>
    </location>
</feature>
<evidence type="ECO:0000313" key="4">
    <source>
        <dbReference type="Proteomes" id="UP001597319"/>
    </source>
</evidence>
<dbReference type="EMBL" id="JBHULE010000019">
    <property type="protein sequence ID" value="MFD2563708.1"/>
    <property type="molecule type" value="Genomic_DNA"/>
</dbReference>
<dbReference type="Pfam" id="PF13648">
    <property type="entry name" value="Lipocalin_4"/>
    <property type="match status" value="1"/>
</dbReference>
<comment type="caution">
    <text evidence="3">The sequence shown here is derived from an EMBL/GenBank/DDBJ whole genome shotgun (WGS) entry which is preliminary data.</text>
</comment>